<evidence type="ECO:0000256" key="1">
    <source>
        <dbReference type="SAM" id="Phobius"/>
    </source>
</evidence>
<keyword evidence="1" id="KW-0472">Membrane</keyword>
<dbReference type="Pfam" id="PF11127">
    <property type="entry name" value="YgaP-like_TM"/>
    <property type="match status" value="1"/>
</dbReference>
<evidence type="ECO:0000313" key="4">
    <source>
        <dbReference type="Proteomes" id="UP000245629"/>
    </source>
</evidence>
<keyword evidence="4" id="KW-1185">Reference proteome</keyword>
<reference evidence="4" key="1">
    <citation type="submission" date="2018-05" db="EMBL/GenBank/DDBJ databases">
        <title>Azospirillum thermophila sp. nov., a novel isolated from hot spring.</title>
        <authorList>
            <person name="Zhao Z."/>
        </authorList>
    </citation>
    <scope>NUCLEOTIDE SEQUENCE [LARGE SCALE GENOMIC DNA]</scope>
    <source>
        <strain evidence="4">CFH 70021</strain>
    </source>
</reference>
<dbReference type="AlphaFoldDB" id="A0A2S2CP94"/>
<organism evidence="3 4">
    <name type="scientific">Azospirillum thermophilum</name>
    <dbReference type="NCBI Taxonomy" id="2202148"/>
    <lineage>
        <taxon>Bacteria</taxon>
        <taxon>Pseudomonadati</taxon>
        <taxon>Pseudomonadota</taxon>
        <taxon>Alphaproteobacteria</taxon>
        <taxon>Rhodospirillales</taxon>
        <taxon>Azospirillaceae</taxon>
        <taxon>Azospirillum</taxon>
    </lineage>
</organism>
<proteinExistence type="predicted"/>
<sequence length="67" mass="7111">MFCQNLGPVDRALRAIVGLVLISLIFVGPQTLWGLVGLVPLLTAVIGSCPAYTLLGIRTCRTDGRTV</sequence>
<accession>A0A2S2CP94</accession>
<dbReference type="Proteomes" id="UP000245629">
    <property type="component" value="Chromosome 2"/>
</dbReference>
<gene>
    <name evidence="3" type="ORF">DEW08_08780</name>
</gene>
<evidence type="ECO:0000259" key="2">
    <source>
        <dbReference type="Pfam" id="PF11127"/>
    </source>
</evidence>
<dbReference type="OrthoDB" id="9804804at2"/>
<keyword evidence="1" id="KW-0812">Transmembrane</keyword>
<evidence type="ECO:0000313" key="3">
    <source>
        <dbReference type="EMBL" id="AWK86321.1"/>
    </source>
</evidence>
<feature type="domain" description="Inner membrane protein YgaP-like transmembrane" evidence="2">
    <location>
        <begin position="4"/>
        <end position="62"/>
    </location>
</feature>
<dbReference type="RefSeq" id="WP_109326282.1">
    <property type="nucleotide sequence ID" value="NZ_CP029353.1"/>
</dbReference>
<feature type="transmembrane region" description="Helical" evidence="1">
    <location>
        <begin position="12"/>
        <end position="29"/>
    </location>
</feature>
<protein>
    <submittedName>
        <fullName evidence="3">DUF2892 domain-containing protein</fullName>
    </submittedName>
</protein>
<dbReference type="KEGG" id="azz:DEW08_08780"/>
<dbReference type="EMBL" id="CP029353">
    <property type="protein sequence ID" value="AWK86321.1"/>
    <property type="molecule type" value="Genomic_DNA"/>
</dbReference>
<dbReference type="InterPro" id="IPR021309">
    <property type="entry name" value="YgaP-like_TM"/>
</dbReference>
<name>A0A2S2CP94_9PROT</name>
<feature type="transmembrane region" description="Helical" evidence="1">
    <location>
        <begin position="35"/>
        <end position="55"/>
    </location>
</feature>
<keyword evidence="1" id="KW-1133">Transmembrane helix</keyword>